<evidence type="ECO:0000313" key="1">
    <source>
        <dbReference type="EMBL" id="KAL3955928.1"/>
    </source>
</evidence>
<proteinExistence type="predicted"/>
<protein>
    <submittedName>
        <fullName evidence="1">Uncharacterized protein</fullName>
    </submittedName>
</protein>
<evidence type="ECO:0000313" key="2">
    <source>
        <dbReference type="Proteomes" id="UP001638806"/>
    </source>
</evidence>
<organism evidence="1 2">
    <name type="scientific">Purpureocillium lilacinum</name>
    <name type="common">Paecilomyces lilacinus</name>
    <dbReference type="NCBI Taxonomy" id="33203"/>
    <lineage>
        <taxon>Eukaryota</taxon>
        <taxon>Fungi</taxon>
        <taxon>Dikarya</taxon>
        <taxon>Ascomycota</taxon>
        <taxon>Pezizomycotina</taxon>
        <taxon>Sordariomycetes</taxon>
        <taxon>Hypocreomycetidae</taxon>
        <taxon>Hypocreales</taxon>
        <taxon>Ophiocordycipitaceae</taxon>
        <taxon>Purpureocillium</taxon>
    </lineage>
</organism>
<comment type="caution">
    <text evidence="1">The sequence shown here is derived from an EMBL/GenBank/DDBJ whole genome shotgun (WGS) entry which is preliminary data.</text>
</comment>
<name>A0ACC4DKT8_PURLI</name>
<accession>A0ACC4DKT8</accession>
<dbReference type="Proteomes" id="UP001638806">
    <property type="component" value="Unassembled WGS sequence"/>
</dbReference>
<dbReference type="EMBL" id="JBGNUJ010000008">
    <property type="protein sequence ID" value="KAL3955928.1"/>
    <property type="molecule type" value="Genomic_DNA"/>
</dbReference>
<reference evidence="1" key="1">
    <citation type="submission" date="2024-12" db="EMBL/GenBank/DDBJ databases">
        <title>Comparative genomics and development of molecular markers within Purpureocillium lilacinum and among Purpureocillium species.</title>
        <authorList>
            <person name="Yeh Z.-Y."/>
            <person name="Ni N.-T."/>
            <person name="Lo P.-H."/>
            <person name="Mushyakhwo K."/>
            <person name="Lin C.-F."/>
            <person name="Nai Y.-S."/>
        </authorList>
    </citation>
    <scope>NUCLEOTIDE SEQUENCE</scope>
    <source>
        <strain evidence="1">NCHU-NPUST-175</strain>
    </source>
</reference>
<keyword evidence="2" id="KW-1185">Reference proteome</keyword>
<gene>
    <name evidence="1" type="ORF">ACCO45_008774</name>
</gene>
<sequence>MLPRRVGPRPPASPAATSSVTGQGKRGSCVTYTTAPRPARDRSSSSLRCGVREGGDFGILDDWYNFPCHAQDPRPRPGGRCSGRGCGGGDGVTAAVARPVHSVSVNARRVTQGGRRCRGPRGGSKGFALKSIAHGQRTATASATGPGQPAMPPCRCRLSSTSVEAVGGQKCACLTRATRCGAGLALRLTFDCIKRRLAPEGQAVSRSQGASHPEASEACTSAAVACSSCLSNQRRRGGLDSIDFPYRTCMNSAVR</sequence>